<dbReference type="PRINTS" id="PR00299">
    <property type="entry name" value="ACRYSTALLIN"/>
</dbReference>
<proteinExistence type="evidence at transcript level"/>
<dbReference type="PANTHER" id="PTHR45640">
    <property type="entry name" value="HEAT SHOCK PROTEIN HSP-12.2-RELATED"/>
    <property type="match status" value="1"/>
</dbReference>
<dbReference type="GO" id="GO:0009408">
    <property type="term" value="P:response to heat"/>
    <property type="evidence" value="ECO:0007669"/>
    <property type="project" value="TreeGrafter"/>
</dbReference>
<keyword evidence="1 5" id="KW-0346">Stress response</keyword>
<comment type="similarity">
    <text evidence="2 3">Belongs to the small heat shock protein (HSP20) family.</text>
</comment>
<dbReference type="Gene3D" id="2.60.40.790">
    <property type="match status" value="1"/>
</dbReference>
<organism evidence="5">
    <name type="scientific">Ixodes ricinus</name>
    <name type="common">Common tick</name>
    <name type="synonym">Acarus ricinus</name>
    <dbReference type="NCBI Taxonomy" id="34613"/>
    <lineage>
        <taxon>Eukaryota</taxon>
        <taxon>Metazoa</taxon>
        <taxon>Ecdysozoa</taxon>
        <taxon>Arthropoda</taxon>
        <taxon>Chelicerata</taxon>
        <taxon>Arachnida</taxon>
        <taxon>Acari</taxon>
        <taxon>Parasitiformes</taxon>
        <taxon>Ixodida</taxon>
        <taxon>Ixodoidea</taxon>
        <taxon>Ixodidae</taxon>
        <taxon>Ixodinae</taxon>
        <taxon>Ixodes</taxon>
    </lineage>
</organism>
<dbReference type="AlphaFoldDB" id="A0A131XUG2"/>
<evidence type="ECO:0000256" key="3">
    <source>
        <dbReference type="RuleBase" id="RU003616"/>
    </source>
</evidence>
<sequence>MSRSVDIPVNSTTQTRTEVKKFHRVFEGTSASDVRRQMDEFAKEFPDCMRYLDGMFPESSLLPSSAYNGAPRPERQESVVKEVKVLPSTDKDKISVEIDVEGFKADDVTLKAVGRQLNVRAFCEHTEGDTKIRRELRRNVVLPEGVDVEKIACRLTAENKLVIEIPLPVEKSKGVEYVIPVRCEIARSVSKEGEATTTKTVER</sequence>
<feature type="domain" description="SHSP" evidence="4">
    <location>
        <begin position="74"/>
        <end position="184"/>
    </location>
</feature>
<accession>A0A131XUG2</accession>
<dbReference type="GO" id="GO:0005737">
    <property type="term" value="C:cytoplasm"/>
    <property type="evidence" value="ECO:0007669"/>
    <property type="project" value="TreeGrafter"/>
</dbReference>
<evidence type="ECO:0000313" key="5">
    <source>
        <dbReference type="EMBL" id="JAP70297.1"/>
    </source>
</evidence>
<reference evidence="5" key="1">
    <citation type="submission" date="2016-02" db="EMBL/GenBank/DDBJ databases">
        <title>RNAseq analyses of the midgut from blood- or serum-fed Ixodes ricinus ticks.</title>
        <authorList>
            <person name="Perner J."/>
            <person name="Provaznik J."/>
            <person name="Schrenkova J."/>
            <person name="Urbanova V."/>
            <person name="Ribeiro J.M."/>
            <person name="Kopacek P."/>
        </authorList>
    </citation>
    <scope>NUCLEOTIDE SEQUENCE</scope>
    <source>
        <tissue evidence="5">Gut</tissue>
    </source>
</reference>
<dbReference type="GO" id="GO:0005634">
    <property type="term" value="C:nucleus"/>
    <property type="evidence" value="ECO:0007669"/>
    <property type="project" value="TreeGrafter"/>
</dbReference>
<protein>
    <submittedName>
        <fullName evidence="5">Putative heat shock protein</fullName>
    </submittedName>
</protein>
<dbReference type="InterPro" id="IPR002068">
    <property type="entry name" value="A-crystallin/Hsp20_dom"/>
</dbReference>
<evidence type="ECO:0000259" key="4">
    <source>
        <dbReference type="PROSITE" id="PS01031"/>
    </source>
</evidence>
<dbReference type="SUPFAM" id="SSF49764">
    <property type="entry name" value="HSP20-like chaperones"/>
    <property type="match status" value="1"/>
</dbReference>
<evidence type="ECO:0000256" key="1">
    <source>
        <dbReference type="ARBA" id="ARBA00023016"/>
    </source>
</evidence>
<dbReference type="GO" id="GO:0042026">
    <property type="term" value="P:protein refolding"/>
    <property type="evidence" value="ECO:0007669"/>
    <property type="project" value="TreeGrafter"/>
</dbReference>
<dbReference type="PANTHER" id="PTHR45640:SF13">
    <property type="entry name" value="HEAT SHOCK PROTEIN 22-RELATED"/>
    <property type="match status" value="1"/>
</dbReference>
<dbReference type="PROSITE" id="PS01031">
    <property type="entry name" value="SHSP"/>
    <property type="match status" value="1"/>
</dbReference>
<dbReference type="InterPro" id="IPR008978">
    <property type="entry name" value="HSP20-like_chaperone"/>
</dbReference>
<dbReference type="CDD" id="cd06526">
    <property type="entry name" value="metazoan_ACD"/>
    <property type="match status" value="1"/>
</dbReference>
<dbReference type="Pfam" id="PF00011">
    <property type="entry name" value="HSP20"/>
    <property type="match status" value="1"/>
</dbReference>
<dbReference type="EMBL" id="GEFM01005499">
    <property type="protein sequence ID" value="JAP70297.1"/>
    <property type="molecule type" value="mRNA"/>
</dbReference>
<dbReference type="InterPro" id="IPR001436">
    <property type="entry name" value="Alpha-crystallin/sHSP_animal"/>
</dbReference>
<dbReference type="GO" id="GO:0051082">
    <property type="term" value="F:unfolded protein binding"/>
    <property type="evidence" value="ECO:0007669"/>
    <property type="project" value="TreeGrafter"/>
</dbReference>
<name>A0A131XUG2_IXORI</name>
<evidence type="ECO:0000256" key="2">
    <source>
        <dbReference type="PROSITE-ProRule" id="PRU00285"/>
    </source>
</evidence>